<dbReference type="Pfam" id="PF08668">
    <property type="entry name" value="HDOD"/>
    <property type="match status" value="1"/>
</dbReference>
<dbReference type="EMBL" id="LNYO01000021">
    <property type="protein sequence ID" value="KTD33815.1"/>
    <property type="molecule type" value="Genomic_DNA"/>
</dbReference>
<dbReference type="STRING" id="45070.Lnau_2107"/>
<dbReference type="InterPro" id="IPR013976">
    <property type="entry name" value="HDOD"/>
</dbReference>
<feature type="domain" description="HDOD" evidence="2">
    <location>
        <begin position="210"/>
        <end position="395"/>
    </location>
</feature>
<dbReference type="InterPro" id="IPR035919">
    <property type="entry name" value="EAL_sf"/>
</dbReference>
<reference evidence="3 4" key="1">
    <citation type="submission" date="2015-11" db="EMBL/GenBank/DDBJ databases">
        <title>Genomic analysis of 38 Legionella species identifies large and diverse effector repertoires.</title>
        <authorList>
            <person name="Burstein D."/>
            <person name="Amaro F."/>
            <person name="Zusman T."/>
            <person name="Lifshitz Z."/>
            <person name="Cohen O."/>
            <person name="Gilbert J.A."/>
            <person name="Pupko T."/>
            <person name="Shuman H.A."/>
            <person name="Segal G."/>
        </authorList>
    </citation>
    <scope>NUCLEOTIDE SEQUENCE [LARGE SCALE GENOMIC DNA]</scope>
    <source>
        <strain evidence="3 4">ATCC 49506</strain>
    </source>
</reference>
<dbReference type="Pfam" id="PF00563">
    <property type="entry name" value="EAL"/>
    <property type="match status" value="1"/>
</dbReference>
<gene>
    <name evidence="3" type="ORF">Lnau_2107</name>
</gene>
<comment type="caution">
    <text evidence="3">The sequence shown here is derived from an EMBL/GenBank/DDBJ whole genome shotgun (WGS) entry which is preliminary data.</text>
</comment>
<evidence type="ECO:0000313" key="4">
    <source>
        <dbReference type="Proteomes" id="UP000054725"/>
    </source>
</evidence>
<dbReference type="InterPro" id="IPR014408">
    <property type="entry name" value="dGMP_Pdiesterase_EAL/HD-GYP"/>
</dbReference>
<organism evidence="3 4">
    <name type="scientific">Legionella nautarum</name>
    <dbReference type="NCBI Taxonomy" id="45070"/>
    <lineage>
        <taxon>Bacteria</taxon>
        <taxon>Pseudomonadati</taxon>
        <taxon>Pseudomonadota</taxon>
        <taxon>Gammaproteobacteria</taxon>
        <taxon>Legionellales</taxon>
        <taxon>Legionellaceae</taxon>
        <taxon>Legionella</taxon>
    </lineage>
</organism>
<dbReference type="SMART" id="SM00052">
    <property type="entry name" value="EAL"/>
    <property type="match status" value="1"/>
</dbReference>
<dbReference type="PROSITE" id="PS51833">
    <property type="entry name" value="HDOD"/>
    <property type="match status" value="1"/>
</dbReference>
<dbReference type="Gene3D" id="1.10.3210.10">
    <property type="entry name" value="Hypothetical protein af1432"/>
    <property type="match status" value="1"/>
</dbReference>
<evidence type="ECO:0000313" key="3">
    <source>
        <dbReference type="EMBL" id="KTD33815.1"/>
    </source>
</evidence>
<dbReference type="OrthoDB" id="9804751at2"/>
<evidence type="ECO:0000259" key="2">
    <source>
        <dbReference type="PROSITE" id="PS51833"/>
    </source>
</evidence>
<evidence type="ECO:0000259" key="1">
    <source>
        <dbReference type="PROSITE" id="PS50883"/>
    </source>
</evidence>
<keyword evidence="4" id="KW-1185">Reference proteome</keyword>
<dbReference type="PATRIC" id="fig|45070.6.peg.2221"/>
<feature type="domain" description="EAL" evidence="1">
    <location>
        <begin position="1"/>
        <end position="216"/>
    </location>
</feature>
<dbReference type="Gene3D" id="3.20.20.450">
    <property type="entry name" value="EAL domain"/>
    <property type="match status" value="1"/>
</dbReference>
<accession>A0A0W0WNA2</accession>
<dbReference type="PANTHER" id="PTHR33525">
    <property type="match status" value="1"/>
</dbReference>
<sequence>MNKQLIPAIFARQAIYDTHASVCAYELLYRAGDLNSANIDTTDEKAGDKATAQVLSYLFRHLDLNLILGHHPAFINFTRNHLLQKLPASLPKHRIVIELLENILVDELLLENIKTFSKEGYKIALDDFIFHEDLIPMINLADIIKIEVLGLTKQEINKQLTLVRESGFKGKLLAEKIENREQLIVCRDLGFDFFQGFFLNHPNLVQNQTLAEDKILLLQLFAELYNPDTQIARVEEMILQIPKLGERILKLSNSASMYQGKMINSLVDAIQRLGLSEIRNWMSLLLIAELDNVTDDLLERTLIRAKMCQILATHFDEKDSHQAFTVGLFSTLDAVLNQPMPFLLTKLQLENEINAALLTRRGTLGYLLDMTQAYEQAYFNKLGYSKFSAEDYTNAYLKGISYANNIIALIR</sequence>
<dbReference type="PIRSF" id="PIRSF003180">
    <property type="entry name" value="DiGMPpdiest_YuxH"/>
    <property type="match status" value="1"/>
</dbReference>
<dbReference type="InterPro" id="IPR001633">
    <property type="entry name" value="EAL_dom"/>
</dbReference>
<proteinExistence type="predicted"/>
<dbReference type="PANTHER" id="PTHR33525:SF4">
    <property type="entry name" value="CYCLIC DI-GMP PHOSPHODIESTERASE CDGJ"/>
    <property type="match status" value="1"/>
</dbReference>
<dbReference type="SUPFAM" id="SSF109604">
    <property type="entry name" value="HD-domain/PDEase-like"/>
    <property type="match status" value="1"/>
</dbReference>
<dbReference type="Proteomes" id="UP000054725">
    <property type="component" value="Unassembled WGS sequence"/>
</dbReference>
<protein>
    <submittedName>
        <fullName evidence="3">Putative Diguanylate phosphodiesterase (EAL domain)</fullName>
    </submittedName>
</protein>
<dbReference type="InterPro" id="IPR052340">
    <property type="entry name" value="RNase_Y/CdgJ"/>
</dbReference>
<name>A0A0W0WNA2_9GAMM</name>
<dbReference type="AlphaFoldDB" id="A0A0W0WNA2"/>
<dbReference type="RefSeq" id="WP_083503825.1">
    <property type="nucleotide sequence ID" value="NZ_CAAAIF010000012.1"/>
</dbReference>
<dbReference type="SUPFAM" id="SSF141868">
    <property type="entry name" value="EAL domain-like"/>
    <property type="match status" value="1"/>
</dbReference>
<dbReference type="PROSITE" id="PS50883">
    <property type="entry name" value="EAL"/>
    <property type="match status" value="1"/>
</dbReference>